<reference evidence="1" key="1">
    <citation type="journal article" date="2020" name="New Phytol.">
        <title>Comparative genomics reveals dynamic genome evolution in host specialist ectomycorrhizal fungi.</title>
        <authorList>
            <person name="Lofgren L.A."/>
            <person name="Nguyen N.H."/>
            <person name="Vilgalys R."/>
            <person name="Ruytinx J."/>
            <person name="Liao H.L."/>
            <person name="Branco S."/>
            <person name="Kuo A."/>
            <person name="LaButti K."/>
            <person name="Lipzen A."/>
            <person name="Andreopoulos W."/>
            <person name="Pangilinan J."/>
            <person name="Riley R."/>
            <person name="Hundley H."/>
            <person name="Na H."/>
            <person name="Barry K."/>
            <person name="Grigoriev I.V."/>
            <person name="Stajich J.E."/>
            <person name="Kennedy P.G."/>
        </authorList>
    </citation>
    <scope>NUCLEOTIDE SEQUENCE</scope>
    <source>
        <strain evidence="1">MN1</strain>
    </source>
</reference>
<gene>
    <name evidence="1" type="ORF">BJ212DRAFT_1474126</name>
</gene>
<keyword evidence="2" id="KW-1185">Reference proteome</keyword>
<dbReference type="Proteomes" id="UP000807769">
    <property type="component" value="Unassembled WGS sequence"/>
</dbReference>
<evidence type="ECO:0000313" key="2">
    <source>
        <dbReference type="Proteomes" id="UP000807769"/>
    </source>
</evidence>
<sequence length="144" mass="15997">MLEYLEAFSTYESSNSSNSLTLGHYFNGTAGGMTVGRQLGLQVFSEPDDQLSYDNKSISHEIITKVFLDFMTHTRQNESMLYLKSLSAICSSLDNTFKAANKATLTNKDGQKAREIKGGILTVLNCHMPFWTLNSKSASPDIRI</sequence>
<evidence type="ECO:0000313" key="1">
    <source>
        <dbReference type="EMBL" id="KAG1826920.1"/>
    </source>
</evidence>
<dbReference type="EMBL" id="JABBWG010000001">
    <property type="protein sequence ID" value="KAG1826920.1"/>
    <property type="molecule type" value="Genomic_DNA"/>
</dbReference>
<comment type="caution">
    <text evidence="1">The sequence shown here is derived from an EMBL/GenBank/DDBJ whole genome shotgun (WGS) entry which is preliminary data.</text>
</comment>
<organism evidence="1 2">
    <name type="scientific">Suillus subaureus</name>
    <dbReference type="NCBI Taxonomy" id="48587"/>
    <lineage>
        <taxon>Eukaryota</taxon>
        <taxon>Fungi</taxon>
        <taxon>Dikarya</taxon>
        <taxon>Basidiomycota</taxon>
        <taxon>Agaricomycotina</taxon>
        <taxon>Agaricomycetes</taxon>
        <taxon>Agaricomycetidae</taxon>
        <taxon>Boletales</taxon>
        <taxon>Suillineae</taxon>
        <taxon>Suillaceae</taxon>
        <taxon>Suillus</taxon>
    </lineage>
</organism>
<dbReference type="AlphaFoldDB" id="A0A9P7EN98"/>
<proteinExistence type="predicted"/>
<dbReference type="GeneID" id="64633059"/>
<dbReference type="OrthoDB" id="2638305at2759"/>
<accession>A0A9P7EN98</accession>
<dbReference type="RefSeq" id="XP_041199767.1">
    <property type="nucleotide sequence ID" value="XM_041339043.1"/>
</dbReference>
<name>A0A9P7EN98_9AGAM</name>
<protein>
    <submittedName>
        <fullName evidence="1">Uncharacterized protein</fullName>
    </submittedName>
</protein>